<dbReference type="InterPro" id="IPR053882">
    <property type="entry name" value="Nlrc4-like_WHD"/>
</dbReference>
<dbReference type="SUPFAM" id="SSF57924">
    <property type="entry name" value="Inhibitor of apoptosis (IAP) repeat"/>
    <property type="match status" value="3"/>
</dbReference>
<dbReference type="PROSITE" id="PS50143">
    <property type="entry name" value="BIR_REPEAT_2"/>
    <property type="match status" value="3"/>
</dbReference>
<dbReference type="SUPFAM" id="SSF52047">
    <property type="entry name" value="RNI-like"/>
    <property type="match status" value="1"/>
</dbReference>
<dbReference type="InterPro" id="IPR040535">
    <property type="entry name" value="NLRC4_HD"/>
</dbReference>
<dbReference type="PANTHER" id="PTHR46914">
    <property type="entry name" value="BACULOVIRAL IAP REPEAT-CONTAINING PROTEIN 1"/>
    <property type="match status" value="1"/>
</dbReference>
<evidence type="ECO:0000313" key="8">
    <source>
        <dbReference type="Proteomes" id="UP000515156"/>
    </source>
</evidence>
<dbReference type="Gene3D" id="3.80.10.10">
    <property type="entry name" value="Ribonuclease Inhibitor"/>
    <property type="match status" value="1"/>
</dbReference>
<dbReference type="PROSITE" id="PS50837">
    <property type="entry name" value="NACHT"/>
    <property type="match status" value="1"/>
</dbReference>
<gene>
    <name evidence="9" type="primary">LOC115463101</name>
</gene>
<evidence type="ECO:0000256" key="3">
    <source>
        <dbReference type="ARBA" id="ARBA00022737"/>
    </source>
</evidence>
<dbReference type="PROSITE" id="PS01282">
    <property type="entry name" value="BIR_REPEAT_1"/>
    <property type="match status" value="1"/>
</dbReference>
<organism evidence="8 9">
    <name type="scientific">Microcaecilia unicolor</name>
    <dbReference type="NCBI Taxonomy" id="1415580"/>
    <lineage>
        <taxon>Eukaryota</taxon>
        <taxon>Metazoa</taxon>
        <taxon>Chordata</taxon>
        <taxon>Craniata</taxon>
        <taxon>Vertebrata</taxon>
        <taxon>Euteleostomi</taxon>
        <taxon>Amphibia</taxon>
        <taxon>Gymnophiona</taxon>
        <taxon>Siphonopidae</taxon>
        <taxon>Microcaecilia</taxon>
    </lineage>
</organism>
<keyword evidence="3" id="KW-0677">Repeat</keyword>
<dbReference type="OrthoDB" id="4034597at2759"/>
<evidence type="ECO:0000313" key="9">
    <source>
        <dbReference type="RefSeq" id="XP_030049173.1"/>
    </source>
</evidence>
<accession>A0A6P7X9K0</accession>
<dbReference type="GO" id="GO:0072557">
    <property type="term" value="C:IPAF inflammasome complex"/>
    <property type="evidence" value="ECO:0007669"/>
    <property type="project" value="TreeGrafter"/>
</dbReference>
<dbReference type="GO" id="GO:0016045">
    <property type="term" value="P:detection of bacterium"/>
    <property type="evidence" value="ECO:0007669"/>
    <property type="project" value="TreeGrafter"/>
</dbReference>
<dbReference type="InterPro" id="IPR007111">
    <property type="entry name" value="NACHT_NTPase"/>
</dbReference>
<evidence type="ECO:0000256" key="4">
    <source>
        <dbReference type="ARBA" id="ARBA00022741"/>
    </source>
</evidence>
<evidence type="ECO:0000256" key="1">
    <source>
        <dbReference type="ARBA" id="ARBA00022703"/>
    </source>
</evidence>
<keyword evidence="8" id="KW-1185">Reference proteome</keyword>
<dbReference type="InterPro" id="IPR028789">
    <property type="entry name" value="Naip"/>
</dbReference>
<evidence type="ECO:0000256" key="6">
    <source>
        <dbReference type="ARBA" id="ARBA00022840"/>
    </source>
</evidence>
<evidence type="ECO:0000256" key="5">
    <source>
        <dbReference type="ARBA" id="ARBA00022833"/>
    </source>
</evidence>
<name>A0A6P7X9K0_9AMPH</name>
<dbReference type="GO" id="GO:0042742">
    <property type="term" value="P:defense response to bacterium"/>
    <property type="evidence" value="ECO:0007669"/>
    <property type="project" value="TreeGrafter"/>
</dbReference>
<dbReference type="RefSeq" id="XP_030049173.1">
    <property type="nucleotide sequence ID" value="XM_030193313.1"/>
</dbReference>
<dbReference type="FunFam" id="3.40.50.300:FF:001126">
    <property type="entry name" value="Baculoviral IAP repeat-containing protein 1"/>
    <property type="match status" value="1"/>
</dbReference>
<evidence type="ECO:0000259" key="7">
    <source>
        <dbReference type="PROSITE" id="PS50837"/>
    </source>
</evidence>
<protein>
    <submittedName>
        <fullName evidence="9">Baculoviral IAP repeat-containing protein 1-like</fullName>
    </submittedName>
</protein>
<dbReference type="Pfam" id="PF05729">
    <property type="entry name" value="NACHT"/>
    <property type="match status" value="1"/>
</dbReference>
<keyword evidence="1" id="KW-0053">Apoptosis</keyword>
<dbReference type="InParanoid" id="A0A6P7X9K0"/>
<keyword evidence="6" id="KW-0067">ATP-binding</keyword>
<dbReference type="GeneID" id="115463101"/>
<dbReference type="KEGG" id="muo:115463101"/>
<evidence type="ECO:0000256" key="2">
    <source>
        <dbReference type="ARBA" id="ARBA00022723"/>
    </source>
</evidence>
<dbReference type="CDD" id="cd00022">
    <property type="entry name" value="BIR"/>
    <property type="match status" value="3"/>
</dbReference>
<dbReference type="GO" id="GO:0046872">
    <property type="term" value="F:metal ion binding"/>
    <property type="evidence" value="ECO:0007669"/>
    <property type="project" value="UniProtKB-KW"/>
</dbReference>
<dbReference type="Gene3D" id="3.40.50.300">
    <property type="entry name" value="P-loop containing nucleotide triphosphate hydrolases"/>
    <property type="match status" value="1"/>
</dbReference>
<dbReference type="Pfam" id="PF17889">
    <property type="entry name" value="NLRC4_HD"/>
    <property type="match status" value="1"/>
</dbReference>
<proteinExistence type="predicted"/>
<dbReference type="SMART" id="SM00238">
    <property type="entry name" value="BIR"/>
    <property type="match status" value="3"/>
</dbReference>
<dbReference type="SUPFAM" id="SSF52540">
    <property type="entry name" value="P-loop containing nucleoside triphosphate hydrolases"/>
    <property type="match status" value="1"/>
</dbReference>
<keyword evidence="2" id="KW-0479">Metal-binding</keyword>
<dbReference type="InterPro" id="IPR001370">
    <property type="entry name" value="BIR_rpt"/>
</dbReference>
<dbReference type="FunCoup" id="A0A6P7X9K0">
    <property type="interactions" value="138"/>
</dbReference>
<dbReference type="GO" id="GO:0043066">
    <property type="term" value="P:negative regulation of apoptotic process"/>
    <property type="evidence" value="ECO:0007669"/>
    <property type="project" value="InterPro"/>
</dbReference>
<dbReference type="GO" id="GO:0070269">
    <property type="term" value="P:pyroptotic inflammatory response"/>
    <property type="evidence" value="ECO:0007669"/>
    <property type="project" value="TreeGrafter"/>
</dbReference>
<sequence length="1415" mass="160868">MDATKILELDPASISLQKSLSLLNLDVSFIQEAGKEHVKIREQLQKDYKYHMRSESNRLKSFFSFDPCSTWSPQEMASAGFYRTGVKDSIQCFCCGLVLCTQSIAVTPLANHQKFQPDCDFLRGKDVGNILKYDVRVQNPEEDPAEDPGKYKAEEDRLKSYNSWPFYARTRPMLLAAAGFFFTGVKDTVQCFSCRGCLGNWEEEDDPWKEHAKWFPECEFLHCRKSQSEITKYFQDYSGFAGVTGKHLTTQLIRNTSQAETDDPVCNIFEDEAVRLESFNTWSVGTGINIEALALAGFFYTGITDTVICFCCGLSLCNFEPGDDPLTEHMKYNSKCCYITRSTPVEKHEVSPYNEPTSVLTKKTTCKLVEEDSDSLAPGVVLSEPQWLEDAKNLNREMTRTYNDIKFRKISSFGESSHVAIDLNTLYADISIVSKDTRNQPVQQLTLPEVLANLSSITMIEGEAGSGKTALLRKIAILWASGRCPILSRFSLVFYLSLKSTEREQSLADIICKQLAGSSLPLTDLTLKNIIQQLKNRVLFLLDDFSGMDSVPSAIEELMRKNHLNRLCLAVAVHTDKSGQVRQYAKTVIGLKEFPLYSTVYMLKKLFSHNIPSMEHFFVALVKSKTFQAALNNPLMTLAFFAYWVQHPKDNMFNDIAVLKAYLFYNTFRFPEETEMVEATLSSCGELALRGLFASRFDFIEEHLTEAAVNENNALRLGLLSKFTTQRFHPVYRFFHPSFQEFLAGKRMGELLGSDLQEEQEQGFHYLRKINTFLKVVGQYHYFLTYSCISFKAAPKIISYLFSLMDKQESFECQSGYSKHLQEYPEVTVMENVLLLLLSVSELQDHVLPKVTEILLNFVLKVTEDSGSVHACAPIIKQFLRGKTLHFNPAEAKSSDQKILWFLRQYPEILLLLSGIEIHLHGKENVPSFDVSAFGNSFNSSGPPVVDQDYCSAFLSLADFAQNIENVTEQKRKLFSLFQKPSGRMSSFVHSFLLATQNQKVPLLIIKASDATSVMSVNDCRQLMALLSVCDHIELQLIESPGFVESVRPAVEQYRDSFRRCNLRDTVLSVAEQELLLSMFSVESLEINSLKEMALPEGLLSNLNKFTHLKELTLNLSGNKNQKIGDLLLPDGFKDISTMEKLSLSVYDYRNGSSRLVECIRNFKNLTVFHLRCDVFCDFEPLMAAMTLSCQQLREIRLESFFRYKELSFLVSAFAHFPSLKVLDLEKQHVDEIECSEAFALALGSLVHLEELRLPLGKGICHAAHQIIEQFQYLSCLKILTFSKSLNDDTVLELARTAKKGYFQNLQSLSLTLNNDVTEPGWINFFDSLDNLPNLAELEIGKIYTHQIKCHATTVATFVRCISRLPSLVSVGMHGWLFDEDDIKMFNAMKEQHPQSKRLTIFWQWRLPFAPILLQ</sequence>
<dbReference type="Pfam" id="PF22524">
    <property type="entry name" value="WHD_Nlrc4"/>
    <property type="match status" value="1"/>
</dbReference>
<feature type="domain" description="NACHT" evidence="7">
    <location>
        <begin position="456"/>
        <end position="576"/>
    </location>
</feature>
<dbReference type="InterPro" id="IPR027417">
    <property type="entry name" value="P-loop_NTPase"/>
</dbReference>
<dbReference type="GO" id="GO:0005524">
    <property type="term" value="F:ATP binding"/>
    <property type="evidence" value="ECO:0007669"/>
    <property type="project" value="UniProtKB-KW"/>
</dbReference>
<keyword evidence="5" id="KW-0862">Zinc</keyword>
<keyword evidence="4" id="KW-0547">Nucleotide-binding</keyword>
<dbReference type="Gene3D" id="1.10.1170.10">
    <property type="entry name" value="Inhibitor Of Apoptosis Protein (2mihbC-IAP-1), Chain A"/>
    <property type="match status" value="3"/>
</dbReference>
<reference evidence="9" key="1">
    <citation type="submission" date="2025-08" db="UniProtKB">
        <authorList>
            <consortium name="RefSeq"/>
        </authorList>
    </citation>
    <scope>IDENTIFICATION</scope>
</reference>
<dbReference type="PANTHER" id="PTHR46914:SF1">
    <property type="entry name" value="BACULOVIRAL IAP REPEAT-CONTAINING PROTEIN 1"/>
    <property type="match status" value="1"/>
</dbReference>
<dbReference type="InterPro" id="IPR032675">
    <property type="entry name" value="LRR_dom_sf"/>
</dbReference>
<dbReference type="Proteomes" id="UP000515156">
    <property type="component" value="Chromosome 2"/>
</dbReference>
<dbReference type="GO" id="GO:0006915">
    <property type="term" value="P:apoptotic process"/>
    <property type="evidence" value="ECO:0007669"/>
    <property type="project" value="UniProtKB-KW"/>
</dbReference>
<dbReference type="Pfam" id="PF00653">
    <property type="entry name" value="BIR"/>
    <property type="match status" value="3"/>
</dbReference>
<dbReference type="GO" id="GO:0043027">
    <property type="term" value="F:cysteine-type endopeptidase inhibitor activity involved in apoptotic process"/>
    <property type="evidence" value="ECO:0007669"/>
    <property type="project" value="InterPro"/>
</dbReference>